<dbReference type="Gene3D" id="3.60.20.10">
    <property type="entry name" value="Glutamine Phosphoribosylpyrophosphate, subunit 1, domain 1"/>
    <property type="match status" value="1"/>
</dbReference>
<dbReference type="EMBL" id="BDIP01004722">
    <property type="protein sequence ID" value="GIQ89133.1"/>
    <property type="molecule type" value="Genomic_DNA"/>
</dbReference>
<dbReference type="PANTHER" id="PTHR32194:SF6">
    <property type="entry name" value="PROTEASOME SUBUNIT BETA"/>
    <property type="match status" value="1"/>
</dbReference>
<sequence>MVRYKGIRRVTAYDNGVCLGFSGDHADFQSIDDELTNMIRQDQCVDDGVTMGAKSIYGFLAAWMYQQRNEMKPLSVSLVVAGKDDKGEPFLGTVDQLGTHYEAPFVATGFGNDLALPVLRKEWTPNMSELDAIRLVEDCLRVCYQRDCKASNSIVMAKSTVDGVQVGVEYKLQNINWQ</sequence>
<dbReference type="SUPFAM" id="SSF56235">
    <property type="entry name" value="N-terminal nucleophile aminohydrolases (Ntn hydrolases)"/>
    <property type="match status" value="1"/>
</dbReference>
<dbReference type="InterPro" id="IPR029055">
    <property type="entry name" value="Ntn_hydrolases_N"/>
</dbReference>
<gene>
    <name evidence="2" type="ORF">KIPB_011535</name>
</gene>
<feature type="non-terminal residue" evidence="2">
    <location>
        <position position="1"/>
    </location>
</feature>
<organism evidence="2 3">
    <name type="scientific">Kipferlia bialata</name>
    <dbReference type="NCBI Taxonomy" id="797122"/>
    <lineage>
        <taxon>Eukaryota</taxon>
        <taxon>Metamonada</taxon>
        <taxon>Carpediemonas-like organisms</taxon>
        <taxon>Kipferlia</taxon>
    </lineage>
</organism>
<protein>
    <submittedName>
        <fullName evidence="2">Proteasome, subunit alpha/beta</fullName>
    </submittedName>
</protein>
<dbReference type="GO" id="GO:0005839">
    <property type="term" value="C:proteasome core complex"/>
    <property type="evidence" value="ECO:0007669"/>
    <property type="project" value="InterPro"/>
</dbReference>
<dbReference type="AlphaFoldDB" id="A0A9K3D4Y5"/>
<dbReference type="Pfam" id="PF00227">
    <property type="entry name" value="Proteasome"/>
    <property type="match status" value="1"/>
</dbReference>
<dbReference type="InterPro" id="IPR023333">
    <property type="entry name" value="Proteasome_suB-type"/>
</dbReference>
<evidence type="ECO:0000313" key="3">
    <source>
        <dbReference type="Proteomes" id="UP000265618"/>
    </source>
</evidence>
<evidence type="ECO:0000313" key="2">
    <source>
        <dbReference type="EMBL" id="GIQ89133.1"/>
    </source>
</evidence>
<proteinExistence type="predicted"/>
<dbReference type="GO" id="GO:0051603">
    <property type="term" value="P:proteolysis involved in protein catabolic process"/>
    <property type="evidence" value="ECO:0007669"/>
    <property type="project" value="InterPro"/>
</dbReference>
<accession>A0A9K3D4Y5</accession>
<dbReference type="GO" id="GO:0005737">
    <property type="term" value="C:cytoplasm"/>
    <property type="evidence" value="ECO:0007669"/>
    <property type="project" value="TreeGrafter"/>
</dbReference>
<keyword evidence="2" id="KW-0647">Proteasome</keyword>
<dbReference type="PANTHER" id="PTHR32194">
    <property type="entry name" value="METALLOPROTEASE TLDD"/>
    <property type="match status" value="1"/>
</dbReference>
<reference evidence="2 3" key="1">
    <citation type="journal article" date="2018" name="PLoS ONE">
        <title>The draft genome of Kipferlia bialata reveals reductive genome evolution in fornicate parasites.</title>
        <authorList>
            <person name="Tanifuji G."/>
            <person name="Takabayashi S."/>
            <person name="Kume K."/>
            <person name="Takagi M."/>
            <person name="Nakayama T."/>
            <person name="Kamikawa R."/>
            <person name="Inagaki Y."/>
            <person name="Hashimoto T."/>
        </authorList>
    </citation>
    <scope>NUCLEOTIDE SEQUENCE [LARGE SCALE GENOMIC DNA]</scope>
    <source>
        <strain evidence="2">NY0173</strain>
    </source>
</reference>
<name>A0A9K3D4Y5_9EUKA</name>
<dbReference type="OrthoDB" id="10248542at2759"/>
<dbReference type="Proteomes" id="UP000265618">
    <property type="component" value="Unassembled WGS sequence"/>
</dbReference>
<dbReference type="InterPro" id="IPR001353">
    <property type="entry name" value="Proteasome_sua/b"/>
</dbReference>
<comment type="caution">
    <text evidence="2">The sequence shown here is derived from an EMBL/GenBank/DDBJ whole genome shotgun (WGS) entry which is preliminary data.</text>
</comment>
<keyword evidence="3" id="KW-1185">Reference proteome</keyword>
<evidence type="ECO:0000256" key="1">
    <source>
        <dbReference type="ARBA" id="ARBA00023242"/>
    </source>
</evidence>
<keyword evidence="1" id="KW-0539">Nucleus</keyword>